<dbReference type="InterPro" id="IPR014710">
    <property type="entry name" value="RmlC-like_jellyroll"/>
</dbReference>
<dbReference type="CDD" id="cd00038">
    <property type="entry name" value="CAP_ED"/>
    <property type="match status" value="1"/>
</dbReference>
<dbReference type="Pfam" id="PF00027">
    <property type="entry name" value="cNMP_binding"/>
    <property type="match status" value="1"/>
</dbReference>
<dbReference type="GO" id="GO:0005829">
    <property type="term" value="C:cytosol"/>
    <property type="evidence" value="ECO:0007669"/>
    <property type="project" value="TreeGrafter"/>
</dbReference>
<dbReference type="SUPFAM" id="SSF51206">
    <property type="entry name" value="cAMP-binding domain-like"/>
    <property type="match status" value="1"/>
</dbReference>
<dbReference type="InterPro" id="IPR000595">
    <property type="entry name" value="cNMP-bd_dom"/>
</dbReference>
<dbReference type="EMBL" id="DRTD01000306">
    <property type="protein sequence ID" value="HHE54942.1"/>
    <property type="molecule type" value="Genomic_DNA"/>
</dbReference>
<dbReference type="AlphaFoldDB" id="A0A7V5LIQ0"/>
<dbReference type="PANTHER" id="PTHR11635">
    <property type="entry name" value="CAMP-DEPENDENT PROTEIN KINASE REGULATORY CHAIN"/>
    <property type="match status" value="1"/>
</dbReference>
<protein>
    <submittedName>
        <fullName evidence="2">Cyclic nucleotide-binding domain-containing protein</fullName>
    </submittedName>
</protein>
<sequence>MDKILFEQLKRVPLFSEISEEDLNLIYQKLEPVYFKKGSIIIREGDLGDCFYIIKSGSVRVETHPEDVEHPIILARLEEGDYFGEMALITGEPRSATVMAETDVEVWRLRKSEFDQLILKNPNITLTLTHMLTHRLIKTNKALQETEIQFLKKIHPRGNLKDFGLIRILNFAEQNALTGRIILKQDNKKAIFEYEKGQLLHLDYEDKQEDEALDELLNWKEGTFFIEPRLFDLDSHPLSENPGWSKEESRILNAIERYLLEKFSDLIQ</sequence>
<dbReference type="InterPro" id="IPR025497">
    <property type="entry name" value="PatA-like_N"/>
</dbReference>
<proteinExistence type="predicted"/>
<evidence type="ECO:0000259" key="1">
    <source>
        <dbReference type="PROSITE" id="PS50042"/>
    </source>
</evidence>
<feature type="domain" description="Cyclic nucleotide-binding" evidence="1">
    <location>
        <begin position="14"/>
        <end position="135"/>
    </location>
</feature>
<dbReference type="InterPro" id="IPR018488">
    <property type="entry name" value="cNMP-bd_CS"/>
</dbReference>
<dbReference type="Proteomes" id="UP000886111">
    <property type="component" value="Unassembled WGS sequence"/>
</dbReference>
<reference evidence="2" key="1">
    <citation type="journal article" date="2020" name="mSystems">
        <title>Genome- and Community-Level Interaction Insights into Carbon Utilization and Element Cycling Functions of Hydrothermarchaeota in Hydrothermal Sediment.</title>
        <authorList>
            <person name="Zhou Z."/>
            <person name="Liu Y."/>
            <person name="Xu W."/>
            <person name="Pan J."/>
            <person name="Luo Z.H."/>
            <person name="Li M."/>
        </authorList>
    </citation>
    <scope>NUCLEOTIDE SEQUENCE [LARGE SCALE GENOMIC DNA]</scope>
    <source>
        <strain evidence="2">HyVt-76</strain>
    </source>
</reference>
<dbReference type="Pfam" id="PF14332">
    <property type="entry name" value="DUF4388"/>
    <property type="match status" value="1"/>
</dbReference>
<accession>A0A7V5LIQ0</accession>
<dbReference type="PRINTS" id="PR00103">
    <property type="entry name" value="CAMPKINASE"/>
</dbReference>
<dbReference type="InterPro" id="IPR018490">
    <property type="entry name" value="cNMP-bd_dom_sf"/>
</dbReference>
<dbReference type="SMART" id="SM00100">
    <property type="entry name" value="cNMP"/>
    <property type="match status" value="1"/>
</dbReference>
<organism evidence="2">
    <name type="scientific">Caldithrix abyssi</name>
    <dbReference type="NCBI Taxonomy" id="187145"/>
    <lineage>
        <taxon>Bacteria</taxon>
        <taxon>Pseudomonadati</taxon>
        <taxon>Calditrichota</taxon>
        <taxon>Calditrichia</taxon>
        <taxon>Calditrichales</taxon>
        <taxon>Calditrichaceae</taxon>
        <taxon>Caldithrix</taxon>
    </lineage>
</organism>
<dbReference type="PROSITE" id="PS00889">
    <property type="entry name" value="CNMP_BINDING_2"/>
    <property type="match status" value="1"/>
</dbReference>
<dbReference type="PANTHER" id="PTHR11635:SF152">
    <property type="entry name" value="CAMP-DEPENDENT PROTEIN KINASE TYPE I REGULATORY SUBUNIT-RELATED"/>
    <property type="match status" value="1"/>
</dbReference>
<dbReference type="PROSITE" id="PS00888">
    <property type="entry name" value="CNMP_BINDING_1"/>
    <property type="match status" value="1"/>
</dbReference>
<dbReference type="Gene3D" id="2.60.120.10">
    <property type="entry name" value="Jelly Rolls"/>
    <property type="match status" value="1"/>
</dbReference>
<evidence type="ECO:0000313" key="2">
    <source>
        <dbReference type="EMBL" id="HHE54942.1"/>
    </source>
</evidence>
<gene>
    <name evidence="2" type="ORF">ENL21_04115</name>
</gene>
<name>A0A7V5LIQ0_CALAY</name>
<dbReference type="PROSITE" id="PS50042">
    <property type="entry name" value="CNMP_BINDING_3"/>
    <property type="match status" value="1"/>
</dbReference>
<dbReference type="GO" id="GO:0005952">
    <property type="term" value="C:cAMP-dependent protein kinase complex"/>
    <property type="evidence" value="ECO:0007669"/>
    <property type="project" value="InterPro"/>
</dbReference>
<dbReference type="InterPro" id="IPR050503">
    <property type="entry name" value="cAMP-dep_PK_reg_su-like"/>
</dbReference>
<comment type="caution">
    <text evidence="2">The sequence shown here is derived from an EMBL/GenBank/DDBJ whole genome shotgun (WGS) entry which is preliminary data.</text>
</comment>
<feature type="non-terminal residue" evidence="2">
    <location>
        <position position="268"/>
    </location>
</feature>